<feature type="chain" id="PRO_5045566407" description="DUF992 domain-containing protein" evidence="1">
    <location>
        <begin position="22"/>
        <end position="158"/>
    </location>
</feature>
<name>A0ABU0F976_9HYPH</name>
<keyword evidence="1" id="KW-0732">Signal</keyword>
<dbReference type="InterPro" id="IPR009333">
    <property type="entry name" value="DUF992"/>
</dbReference>
<sequence>MRFPLALSCAALAVCAASLQAAPAEASVQVGVLRCDVSAGLGMIITSSKSMRCAFRSTHGHTDRYVGTIRKFGLDIGRTERGVLVWDVLSSTTGPQRGALAGDYVGVSASATAGVGGGANALVGGSGRSFTLQPLSGQAQRGVSLAAGVASLTLRPVR</sequence>
<dbReference type="Pfam" id="PF06186">
    <property type="entry name" value="DUF992"/>
    <property type="match status" value="1"/>
</dbReference>
<keyword evidence="3" id="KW-1185">Reference proteome</keyword>
<reference evidence="2 3" key="1">
    <citation type="submission" date="2023-07" db="EMBL/GenBank/DDBJ databases">
        <title>Genomic Encyclopedia of Type Strains, Phase IV (KMG-IV): sequencing the most valuable type-strain genomes for metagenomic binning, comparative biology and taxonomic classification.</title>
        <authorList>
            <person name="Goeker M."/>
        </authorList>
    </citation>
    <scope>NUCLEOTIDE SEQUENCE [LARGE SCALE GENOMIC DNA]</scope>
    <source>
        <strain evidence="2 3">DSM 5896</strain>
    </source>
</reference>
<evidence type="ECO:0000256" key="1">
    <source>
        <dbReference type="SAM" id="SignalP"/>
    </source>
</evidence>
<dbReference type="Proteomes" id="UP001237448">
    <property type="component" value="Unassembled WGS sequence"/>
</dbReference>
<evidence type="ECO:0000313" key="3">
    <source>
        <dbReference type="Proteomes" id="UP001237448"/>
    </source>
</evidence>
<organism evidence="2 3">
    <name type="scientific">Labrys monachus</name>
    <dbReference type="NCBI Taxonomy" id="217067"/>
    <lineage>
        <taxon>Bacteria</taxon>
        <taxon>Pseudomonadati</taxon>
        <taxon>Pseudomonadota</taxon>
        <taxon>Alphaproteobacteria</taxon>
        <taxon>Hyphomicrobiales</taxon>
        <taxon>Xanthobacteraceae</taxon>
        <taxon>Labrys</taxon>
    </lineage>
</organism>
<evidence type="ECO:0008006" key="4">
    <source>
        <dbReference type="Google" id="ProtNLM"/>
    </source>
</evidence>
<evidence type="ECO:0000313" key="2">
    <source>
        <dbReference type="EMBL" id="MDQ0391164.1"/>
    </source>
</evidence>
<protein>
    <recommendedName>
        <fullName evidence="4">DUF992 domain-containing protein</fullName>
    </recommendedName>
</protein>
<proteinExistence type="predicted"/>
<dbReference type="EMBL" id="JAUSVK010000001">
    <property type="protein sequence ID" value="MDQ0391164.1"/>
    <property type="molecule type" value="Genomic_DNA"/>
</dbReference>
<feature type="signal peptide" evidence="1">
    <location>
        <begin position="1"/>
        <end position="21"/>
    </location>
</feature>
<comment type="caution">
    <text evidence="2">The sequence shown here is derived from an EMBL/GenBank/DDBJ whole genome shotgun (WGS) entry which is preliminary data.</text>
</comment>
<accession>A0ABU0F976</accession>
<gene>
    <name evidence="2" type="ORF">J3R73_000956</name>
</gene>
<dbReference type="RefSeq" id="WP_307423052.1">
    <property type="nucleotide sequence ID" value="NZ_JAUSVK010000001.1"/>
</dbReference>